<accession>A0ABX3CZX7</accession>
<name>A0ABX3CZX7_9BACI</name>
<keyword evidence="1" id="KW-0812">Transmembrane</keyword>
<gene>
    <name evidence="3" type="ORF">BBV17_08265</name>
</gene>
<dbReference type="InterPro" id="IPR043717">
    <property type="entry name" value="DUF5658"/>
</dbReference>
<feature type="domain" description="DUF5658" evidence="2">
    <location>
        <begin position="7"/>
        <end position="93"/>
    </location>
</feature>
<dbReference type="EMBL" id="MBRJ01000005">
    <property type="protein sequence ID" value="OHX50443.1"/>
    <property type="molecule type" value="Genomic_DNA"/>
</dbReference>
<keyword evidence="1" id="KW-1133">Transmembrane helix</keyword>
<evidence type="ECO:0000313" key="3">
    <source>
        <dbReference type="EMBL" id="OHX50443.1"/>
    </source>
</evidence>
<evidence type="ECO:0000259" key="2">
    <source>
        <dbReference type="Pfam" id="PF18902"/>
    </source>
</evidence>
<keyword evidence="4" id="KW-1185">Reference proteome</keyword>
<dbReference type="RefSeq" id="WP_071155863.1">
    <property type="nucleotide sequence ID" value="NZ_CP062790.1"/>
</dbReference>
<dbReference type="Pfam" id="PF18902">
    <property type="entry name" value="DUF5658"/>
    <property type="match status" value="1"/>
</dbReference>
<organism evidence="3 4">
    <name type="scientific">Cytobacillus oceanisediminis</name>
    <dbReference type="NCBI Taxonomy" id="665099"/>
    <lineage>
        <taxon>Bacteria</taxon>
        <taxon>Bacillati</taxon>
        <taxon>Bacillota</taxon>
        <taxon>Bacilli</taxon>
        <taxon>Bacillales</taxon>
        <taxon>Bacillaceae</taxon>
        <taxon>Cytobacillus</taxon>
    </lineage>
</organism>
<keyword evidence="1" id="KW-0472">Membrane</keyword>
<proteinExistence type="predicted"/>
<evidence type="ECO:0000313" key="4">
    <source>
        <dbReference type="Proteomes" id="UP000180194"/>
    </source>
</evidence>
<evidence type="ECO:0000256" key="1">
    <source>
        <dbReference type="SAM" id="Phobius"/>
    </source>
</evidence>
<dbReference type="Proteomes" id="UP000180194">
    <property type="component" value="Unassembled WGS sequence"/>
</dbReference>
<sequence length="101" mass="11507">MKKMLNYLALLNLLDGFITALGLHFNVIEESNPLMRDLYDLHPFIFLFLKITFSGLLIILSIFISAESRIKLLAAGASIVYSIVCLQHSVWIFSLIVNRIH</sequence>
<feature type="transmembrane region" description="Helical" evidence="1">
    <location>
        <begin position="45"/>
        <end position="65"/>
    </location>
</feature>
<comment type="caution">
    <text evidence="3">The sequence shown here is derived from an EMBL/GenBank/DDBJ whole genome shotgun (WGS) entry which is preliminary data.</text>
</comment>
<protein>
    <recommendedName>
        <fullName evidence="2">DUF5658 domain-containing protein</fullName>
    </recommendedName>
</protein>
<reference evidence="3 4" key="1">
    <citation type="submission" date="2016-07" db="EMBL/GenBank/DDBJ databases">
        <title>Bacillus oceanisediminis whole genome.</title>
        <authorList>
            <person name="Pal Y."/>
            <person name="Verma A."/>
            <person name="Mual P."/>
            <person name="Srinivasan K."/>
        </authorList>
    </citation>
    <scope>NUCLEOTIDE SEQUENCE [LARGE SCALE GENOMIC DNA]</scope>
    <source>
        <strain evidence="3 4">Bhandara28</strain>
    </source>
</reference>
<feature type="transmembrane region" description="Helical" evidence="1">
    <location>
        <begin position="7"/>
        <end position="25"/>
    </location>
</feature>
<feature type="transmembrane region" description="Helical" evidence="1">
    <location>
        <begin position="72"/>
        <end position="97"/>
    </location>
</feature>